<keyword evidence="2" id="KW-1185">Reference proteome</keyword>
<comment type="caution">
    <text evidence="1">The sequence shown here is derived from an EMBL/GenBank/DDBJ whole genome shotgun (WGS) entry which is preliminary data.</text>
</comment>
<dbReference type="Proteomes" id="UP000530670">
    <property type="component" value="Unassembled WGS sequence"/>
</dbReference>
<proteinExistence type="predicted"/>
<dbReference type="GeneID" id="59299197"/>
<organism evidence="1 2">
    <name type="scientific">Fusarium tjaetaba</name>
    <dbReference type="NCBI Taxonomy" id="1567544"/>
    <lineage>
        <taxon>Eukaryota</taxon>
        <taxon>Fungi</taxon>
        <taxon>Dikarya</taxon>
        <taxon>Ascomycota</taxon>
        <taxon>Pezizomycotina</taxon>
        <taxon>Sordariomycetes</taxon>
        <taxon>Hypocreomycetidae</taxon>
        <taxon>Hypocreales</taxon>
        <taxon>Nectriaceae</taxon>
        <taxon>Fusarium</taxon>
        <taxon>Fusarium fujikuroi species complex</taxon>
    </lineage>
</organism>
<gene>
    <name evidence="1" type="ORF">FTJAE_13752</name>
</gene>
<name>A0A8H5QHX5_9HYPO</name>
<protein>
    <submittedName>
        <fullName evidence="1">Uncharacterized protein</fullName>
    </submittedName>
</protein>
<evidence type="ECO:0000313" key="1">
    <source>
        <dbReference type="EMBL" id="KAF5614483.1"/>
    </source>
</evidence>
<evidence type="ECO:0000313" key="2">
    <source>
        <dbReference type="Proteomes" id="UP000530670"/>
    </source>
</evidence>
<reference evidence="1 2" key="1">
    <citation type="submission" date="2020-05" db="EMBL/GenBank/DDBJ databases">
        <title>Identification and distribution of gene clusters putatively required for synthesis of sphingolipid metabolism inhibitors in phylogenetically diverse species of the filamentous fungus Fusarium.</title>
        <authorList>
            <person name="Kim H.-S."/>
            <person name="Busman M."/>
            <person name="Brown D.W."/>
            <person name="Divon H."/>
            <person name="Uhlig S."/>
            <person name="Proctor R.H."/>
        </authorList>
    </citation>
    <scope>NUCLEOTIDE SEQUENCE [LARGE SCALE GENOMIC DNA]</scope>
    <source>
        <strain evidence="1 2">NRRL 66243</strain>
    </source>
</reference>
<dbReference type="AlphaFoldDB" id="A0A8H5QHX5"/>
<dbReference type="RefSeq" id="XP_037199233.1">
    <property type="nucleotide sequence ID" value="XM_037346927.1"/>
</dbReference>
<dbReference type="EMBL" id="JAAQRI010000464">
    <property type="protein sequence ID" value="KAF5614483.1"/>
    <property type="molecule type" value="Genomic_DNA"/>
</dbReference>
<sequence>MRVSFSPYITIINHPLYPAHSTPMDIPLDKLQSDVISNELIMSFLIHEEMKTDYQKETRELNKALRHCFYVRNRNVPLTPEAMDSLEFSIQEHMAKFKVEFEANDEKIHITIGRRSLGSHSSSSGTSRCFTHNKDFNLLPP</sequence>
<dbReference type="OrthoDB" id="5084321at2759"/>
<accession>A0A8H5QHX5</accession>